<gene>
    <name evidence="1" type="ORF">CEY16_14395</name>
</gene>
<dbReference type="RefSeq" id="WP_101332760.1">
    <property type="nucleotide sequence ID" value="NZ_PJNH01000005.1"/>
</dbReference>
<dbReference type="EMBL" id="PJNH01000005">
    <property type="protein sequence ID" value="PKR76546.1"/>
    <property type="molecule type" value="Genomic_DNA"/>
</dbReference>
<dbReference type="Proteomes" id="UP000243524">
    <property type="component" value="Unassembled WGS sequence"/>
</dbReference>
<keyword evidence="2" id="KW-1185">Reference proteome</keyword>
<organism evidence="1 2">
    <name type="scientific">Halalkalibacillus sediminis</name>
    <dbReference type="NCBI Taxonomy" id="2018042"/>
    <lineage>
        <taxon>Bacteria</taxon>
        <taxon>Bacillati</taxon>
        <taxon>Bacillota</taxon>
        <taxon>Bacilli</taxon>
        <taxon>Bacillales</taxon>
        <taxon>Bacillaceae</taxon>
        <taxon>Halalkalibacillus</taxon>
    </lineage>
</organism>
<comment type="caution">
    <text evidence="1">The sequence shown here is derived from an EMBL/GenBank/DDBJ whole genome shotgun (WGS) entry which is preliminary data.</text>
</comment>
<reference evidence="1 2" key="1">
    <citation type="submission" date="2017-06" db="EMBL/GenBank/DDBJ databases">
        <title>the draft geome sequence of Illustriluteabacillus marina B3227.</title>
        <authorList>
            <person name="He R.-H."/>
            <person name="Du Z.-J."/>
        </authorList>
    </citation>
    <scope>NUCLEOTIDE SEQUENCE [LARGE SCALE GENOMIC DNA]</scope>
    <source>
        <strain evidence="1 2">B3227</strain>
    </source>
</reference>
<evidence type="ECO:0000313" key="2">
    <source>
        <dbReference type="Proteomes" id="UP000243524"/>
    </source>
</evidence>
<proteinExistence type="predicted"/>
<accession>A0A2I0QQE0</accession>
<dbReference type="AlphaFoldDB" id="A0A2I0QQE0"/>
<evidence type="ECO:0000313" key="1">
    <source>
        <dbReference type="EMBL" id="PKR76546.1"/>
    </source>
</evidence>
<protein>
    <submittedName>
        <fullName evidence="1">Uncharacterized protein</fullName>
    </submittedName>
</protein>
<name>A0A2I0QQE0_9BACI</name>
<sequence>MSKLVFGVVGVVLAMIIGIVWFNPQSIFSDDIDESSTLGEEKIEQYINKVSELIEPHEVDLENSTDPKSIEHVEVTITRLNDSVDREITNKDSDSISEENLNELLIEIRSKRDTINNLVASFDYFSEERGYLEDAINALNLLEELIIDLNQK</sequence>